<evidence type="ECO:0000256" key="2">
    <source>
        <dbReference type="SAM" id="SignalP"/>
    </source>
</evidence>
<feature type="compositionally biased region" description="Gly residues" evidence="1">
    <location>
        <begin position="233"/>
        <end position="280"/>
    </location>
</feature>
<feature type="compositionally biased region" description="Low complexity" evidence="1">
    <location>
        <begin position="217"/>
        <end position="232"/>
    </location>
</feature>
<dbReference type="RefSeq" id="WP_143266460.1">
    <property type="nucleotide sequence ID" value="NZ_FXAK01000003.1"/>
</dbReference>
<gene>
    <name evidence="3" type="ORF">SAMN02982917_1976</name>
</gene>
<dbReference type="EMBL" id="FXAK01000003">
    <property type="protein sequence ID" value="SMF39301.1"/>
    <property type="molecule type" value="Genomic_DNA"/>
</dbReference>
<proteinExistence type="predicted"/>
<feature type="chain" id="PRO_5012982202" evidence="2">
    <location>
        <begin position="23"/>
        <end position="841"/>
    </location>
</feature>
<feature type="compositionally biased region" description="Gly residues" evidence="1">
    <location>
        <begin position="190"/>
        <end position="216"/>
    </location>
</feature>
<protein>
    <submittedName>
        <fullName evidence="3">Uncharacterized protein</fullName>
    </submittedName>
</protein>
<feature type="signal peptide" evidence="2">
    <location>
        <begin position="1"/>
        <end position="22"/>
    </location>
</feature>
<feature type="compositionally biased region" description="Low complexity" evidence="1">
    <location>
        <begin position="321"/>
        <end position="339"/>
    </location>
</feature>
<dbReference type="AlphaFoldDB" id="A0A1X7ETC7"/>
<name>A0A1X7ETC7_9PROT</name>
<dbReference type="PRINTS" id="PR01228">
    <property type="entry name" value="EGGSHELL"/>
</dbReference>
<evidence type="ECO:0000313" key="3">
    <source>
        <dbReference type="EMBL" id="SMF39301.1"/>
    </source>
</evidence>
<feature type="region of interest" description="Disordered" evidence="1">
    <location>
        <begin position="56"/>
        <end position="79"/>
    </location>
</feature>
<feature type="compositionally biased region" description="Gly residues" evidence="1">
    <location>
        <begin position="287"/>
        <end position="320"/>
    </location>
</feature>
<feature type="compositionally biased region" description="Gly residues" evidence="1">
    <location>
        <begin position="340"/>
        <end position="350"/>
    </location>
</feature>
<accession>A0A1X7ETC7</accession>
<dbReference type="OrthoDB" id="7669659at2"/>
<organism evidence="3 4">
    <name type="scientific">Azospirillum oryzae</name>
    <dbReference type="NCBI Taxonomy" id="286727"/>
    <lineage>
        <taxon>Bacteria</taxon>
        <taxon>Pseudomonadati</taxon>
        <taxon>Pseudomonadota</taxon>
        <taxon>Alphaproteobacteria</taxon>
        <taxon>Rhodospirillales</taxon>
        <taxon>Azospirillaceae</taxon>
        <taxon>Azospirillum</taxon>
    </lineage>
</organism>
<sequence>MKRQSLAMVAATMALWGGTAFAQGFGGAPVSAGTPGGVAGATAAAVQPVLANLGGVAAEPDGMTPRTKTDVSPTDSSTLEKLPAEKPGLIYARLDQLLGEKDGRGLDPIRLIGEMAPDGSVKWTEVRAYIPNKKMRHAALKDALKTLEAVNKINAGKADALTATGAVNDMVRTARRLLSDGDNKDTSANGGRGNGTDASGGAGGRGGSNGAGGANGLGTTSSANAMRTSSTGNGTGGLTSGTGTGGLNNGNGAGGVTSGTGTGGLNNGDGTGGLTSGTGIGSDSSGTGTGGFGDGTGTGGIGGGTGTGGIGGGTGVGGNTGSNTTPNGNTVPGGSQTPITGGGTNPGGTGTTTPQPNGNPTDPTTTPGGTATEPTRSVTTTACPDRIDVPGRLVYSQQKQEVFVNGVSQGISSCTDAVDRYPIQWDPSVCTDDVDLSASLAYPKAQPFYVTTAGARKTAGNCQRWDGKSFSIYDTAESCSPSIDLAGGKVIVNKRKAYKNLAGTEVTAKACAATSQYVPIQWTAAGCDVRHDVGGGTTYQQMTRFYLLDGSTRPIGGCEDHGATYPHYRTENGCEPAVNNAGKVVTLFQRTVVNLPEGKITVQDCTPSSTAGIVATTEGCEGQYIHVPAANVSYGTVRYRWSHNGSWEYTEGCTTNTAATYQHQDDPNSPWFHDDTVQQSWQQIIRYVDTPSGRIVISKREGTRVSDYNLVRQDLIPAAGSVWYSGCTKYQGTQFQNTYIRTDQTTVTLPGDAGAPVVTQDGCSSLPPIVENIGDVEEVKTWGTNGSPGCSYNIERFQKQRSAERRQNGAGEIFQDPWVYTTLLIEVLHPSPTQDCGTGGS</sequence>
<reference evidence="3 4" key="1">
    <citation type="submission" date="2017-04" db="EMBL/GenBank/DDBJ databases">
        <authorList>
            <person name="Afonso C.L."/>
            <person name="Miller P.J."/>
            <person name="Scott M.A."/>
            <person name="Spackman E."/>
            <person name="Goraichik I."/>
            <person name="Dimitrov K.M."/>
            <person name="Suarez D.L."/>
            <person name="Swayne D.E."/>
        </authorList>
    </citation>
    <scope>NUCLEOTIDE SEQUENCE [LARGE SCALE GENOMIC DNA]</scope>
    <source>
        <strain evidence="3 4">A2P</strain>
    </source>
</reference>
<dbReference type="STRING" id="286727.SAMN02982917_1976"/>
<evidence type="ECO:0000313" key="4">
    <source>
        <dbReference type="Proteomes" id="UP000192936"/>
    </source>
</evidence>
<feature type="compositionally biased region" description="Low complexity" evidence="1">
    <location>
        <begin position="351"/>
        <end position="375"/>
    </location>
</feature>
<feature type="compositionally biased region" description="Polar residues" evidence="1">
    <location>
        <begin position="70"/>
        <end position="79"/>
    </location>
</feature>
<evidence type="ECO:0000256" key="1">
    <source>
        <dbReference type="SAM" id="MobiDB-lite"/>
    </source>
</evidence>
<keyword evidence="2" id="KW-0732">Signal</keyword>
<feature type="region of interest" description="Disordered" evidence="1">
    <location>
        <begin position="177"/>
        <end position="384"/>
    </location>
</feature>
<dbReference type="Proteomes" id="UP000192936">
    <property type="component" value="Unassembled WGS sequence"/>
</dbReference>